<sequence length="146" mass="16397">MRAGQEITSEEFAQRKEEILVEKGGLEKQLANSGQQVNKWVEIAENVFKFASDAQERMETGDWQVRKQILGALGSDLILKDQILSIDIEKALLPLQTISKELKKHPIRLEPLNNRINKRKTDVFASASPALLRGQDSNLRPSGSDC</sequence>
<dbReference type="EMBL" id="LCJR01000037">
    <property type="protein sequence ID" value="KKT80693.1"/>
    <property type="molecule type" value="Genomic_DNA"/>
</dbReference>
<dbReference type="AlphaFoldDB" id="A0A0G1KAY3"/>
<evidence type="ECO:0008006" key="3">
    <source>
        <dbReference type="Google" id="ProtNLM"/>
    </source>
</evidence>
<dbReference type="Proteomes" id="UP000034032">
    <property type="component" value="Unassembled WGS sequence"/>
</dbReference>
<evidence type="ECO:0000313" key="1">
    <source>
        <dbReference type="EMBL" id="KKT80693.1"/>
    </source>
</evidence>
<evidence type="ECO:0000313" key="2">
    <source>
        <dbReference type="Proteomes" id="UP000034032"/>
    </source>
</evidence>
<gene>
    <name evidence="1" type="ORF">UW79_C0037G0001</name>
</gene>
<protein>
    <recommendedName>
        <fullName evidence="3">Recombinase</fullName>
    </recommendedName>
</protein>
<reference evidence="1 2" key="1">
    <citation type="journal article" date="2015" name="Nature">
        <title>rRNA introns, odd ribosomes, and small enigmatic genomes across a large radiation of phyla.</title>
        <authorList>
            <person name="Brown C.T."/>
            <person name="Hug L.A."/>
            <person name="Thomas B.C."/>
            <person name="Sharon I."/>
            <person name="Castelle C.J."/>
            <person name="Singh A."/>
            <person name="Wilkins M.J."/>
            <person name="Williams K.H."/>
            <person name="Banfield J.F."/>
        </authorList>
    </citation>
    <scope>NUCLEOTIDE SEQUENCE [LARGE SCALE GENOMIC DNA]</scope>
</reference>
<name>A0A0G1KAY3_9BACT</name>
<accession>A0A0G1KAY3</accession>
<organism evidence="1 2">
    <name type="scientific">Candidatus Yanofskybacteria bacterium GW2011_GWA2_44_9</name>
    <dbReference type="NCBI Taxonomy" id="1619025"/>
    <lineage>
        <taxon>Bacteria</taxon>
        <taxon>Candidatus Yanofskyibacteriota</taxon>
    </lineage>
</organism>
<comment type="caution">
    <text evidence="1">The sequence shown here is derived from an EMBL/GenBank/DDBJ whole genome shotgun (WGS) entry which is preliminary data.</text>
</comment>
<proteinExistence type="predicted"/>